<accession>A0A1M6RLF3</accession>
<organism evidence="2 3">
    <name type="scientific">Paramaledivibacter caminithermalis (strain DSM 15212 / CIP 107654 / DViRD3)</name>
    <name type="common">Clostridium caminithermale</name>
    <dbReference type="NCBI Taxonomy" id="1121301"/>
    <lineage>
        <taxon>Bacteria</taxon>
        <taxon>Bacillati</taxon>
        <taxon>Bacillota</taxon>
        <taxon>Clostridia</taxon>
        <taxon>Peptostreptococcales</taxon>
        <taxon>Caminicellaceae</taxon>
        <taxon>Paramaledivibacter</taxon>
    </lineage>
</organism>
<dbReference type="EMBL" id="FRAG01000048">
    <property type="protein sequence ID" value="SHK33274.1"/>
    <property type="molecule type" value="Genomic_DNA"/>
</dbReference>
<proteinExistence type="predicted"/>
<dbReference type="RefSeq" id="WP_073151846.1">
    <property type="nucleotide sequence ID" value="NZ_FRAG01000048.1"/>
</dbReference>
<reference evidence="2 3" key="1">
    <citation type="submission" date="2016-11" db="EMBL/GenBank/DDBJ databases">
        <authorList>
            <person name="Jaros S."/>
            <person name="Januszkiewicz K."/>
            <person name="Wedrychowicz H."/>
        </authorList>
    </citation>
    <scope>NUCLEOTIDE SEQUENCE [LARGE SCALE GENOMIC DNA]</scope>
    <source>
        <strain evidence="2 3">DSM 15212</strain>
    </source>
</reference>
<dbReference type="STRING" id="1121301.SAMN02745912_03009"/>
<keyword evidence="3" id="KW-1185">Reference proteome</keyword>
<feature type="coiled-coil region" evidence="1">
    <location>
        <begin position="59"/>
        <end position="93"/>
    </location>
</feature>
<dbReference type="OrthoDB" id="1953536at2"/>
<dbReference type="Proteomes" id="UP000184465">
    <property type="component" value="Unassembled WGS sequence"/>
</dbReference>
<protein>
    <submittedName>
        <fullName evidence="2">Uncharacterized protein</fullName>
    </submittedName>
</protein>
<evidence type="ECO:0000313" key="3">
    <source>
        <dbReference type="Proteomes" id="UP000184465"/>
    </source>
</evidence>
<sequence>MKISSLKKNRIRTSFVDKNTMVNKTNDVESISSIQTIQNSSQYSSENHLIFYDEFYDNLKELKKEYKKFYHDEQALENAIYNLNSDKDKLLENMKDLILKYNNAIKSLTSFDKAFGTNHSAKIPRILGEYKTKLENLGIYVIGDKGLKLEENVFIKKIQNNENVQDFLFTPAKGLIIKLFAAFKSIKIPKKEALEKKYESANYKGMILDNRT</sequence>
<evidence type="ECO:0000313" key="2">
    <source>
        <dbReference type="EMBL" id="SHK33274.1"/>
    </source>
</evidence>
<keyword evidence="1" id="KW-0175">Coiled coil</keyword>
<evidence type="ECO:0000256" key="1">
    <source>
        <dbReference type="SAM" id="Coils"/>
    </source>
</evidence>
<dbReference type="AlphaFoldDB" id="A0A1M6RLF3"/>
<gene>
    <name evidence="2" type="ORF">SAMN02745912_03009</name>
</gene>
<name>A0A1M6RLF3_PARC5</name>